<feature type="non-terminal residue" evidence="1">
    <location>
        <position position="251"/>
    </location>
</feature>
<dbReference type="Gene3D" id="2.30.110.50">
    <property type="match status" value="1"/>
</dbReference>
<dbReference type="SUPFAM" id="SSF69279">
    <property type="entry name" value="Phage tail proteins"/>
    <property type="match status" value="1"/>
</dbReference>
<keyword evidence="2" id="KW-1185">Reference proteome</keyword>
<dbReference type="RefSeq" id="WP_184042029.1">
    <property type="nucleotide sequence ID" value="NZ_JACHHY010000082.1"/>
</dbReference>
<accession>A0A840MUC4</accession>
<evidence type="ECO:0000313" key="1">
    <source>
        <dbReference type="EMBL" id="MBB5020679.1"/>
    </source>
</evidence>
<proteinExistence type="predicted"/>
<organism evidence="1 2">
    <name type="scientific">Chitinivorax tropicus</name>
    <dbReference type="NCBI Taxonomy" id="714531"/>
    <lineage>
        <taxon>Bacteria</taxon>
        <taxon>Pseudomonadati</taxon>
        <taxon>Pseudomonadota</taxon>
        <taxon>Betaproteobacteria</taxon>
        <taxon>Chitinivorax</taxon>
    </lineage>
</organism>
<comment type="caution">
    <text evidence="1">The sequence shown here is derived from an EMBL/GenBank/DDBJ whole genome shotgun (WGS) entry which is preliminary data.</text>
</comment>
<dbReference type="AlphaFoldDB" id="A0A840MUC4"/>
<dbReference type="EMBL" id="JACHHY010000082">
    <property type="protein sequence ID" value="MBB5020679.1"/>
    <property type="molecule type" value="Genomic_DNA"/>
</dbReference>
<name>A0A840MUC4_9PROT</name>
<protein>
    <submittedName>
        <fullName evidence="1">Uncharacterized protein involved in type VI secretion and phage assembly</fullName>
    </submittedName>
</protein>
<gene>
    <name evidence="1" type="ORF">HNQ59_004004</name>
</gene>
<reference evidence="1 2" key="1">
    <citation type="submission" date="2020-08" db="EMBL/GenBank/DDBJ databases">
        <title>Genomic Encyclopedia of Type Strains, Phase IV (KMG-IV): sequencing the most valuable type-strain genomes for metagenomic binning, comparative biology and taxonomic classification.</title>
        <authorList>
            <person name="Goeker M."/>
        </authorList>
    </citation>
    <scope>NUCLEOTIDE SEQUENCE [LARGE SCALE GENOMIC DNA]</scope>
    <source>
        <strain evidence="1 2">DSM 27165</strain>
    </source>
</reference>
<sequence length="251" mass="27767">MLSTPVSVPGAQVLSALSTQLGLPALLTADTRLYDLDIERLDAASLLLESFAGVEQLDGLSVFELICLSTDAYLDLSSLLGRQARLWISLPDGSRQRRSGYIADAAFLGADGGLTRYNLTLVPGLWFAHQHQHSRVFQHKSTQLIVEAILADYAPHVAWRVSPELADWPGWITDHPYRVQYRETDYQFIRRLLSEAGVAFRIEELSDDNTDSPLTDACGHQLALFAHSRLVPEDWASAHSLGGQGIRYHGS</sequence>
<dbReference type="Pfam" id="PF05954">
    <property type="entry name" value="Phage_GPD"/>
    <property type="match status" value="1"/>
</dbReference>
<dbReference type="Proteomes" id="UP000575898">
    <property type="component" value="Unassembled WGS sequence"/>
</dbReference>
<evidence type="ECO:0000313" key="2">
    <source>
        <dbReference type="Proteomes" id="UP000575898"/>
    </source>
</evidence>
<dbReference type="Gene3D" id="3.55.50.10">
    <property type="entry name" value="Baseplate protein-like domains"/>
    <property type="match status" value="1"/>
</dbReference>